<gene>
    <name evidence="5" type="ORF">EJB05_30378</name>
</gene>
<dbReference type="FunFam" id="1.25.40.10:FF:000366">
    <property type="entry name" value="Pentatricopeptide (PPR) repeat-containing protein"/>
    <property type="match status" value="1"/>
</dbReference>
<dbReference type="GO" id="GO:0003723">
    <property type="term" value="F:RNA binding"/>
    <property type="evidence" value="ECO:0007669"/>
    <property type="project" value="InterPro"/>
</dbReference>
<dbReference type="FunFam" id="1.25.40.10:FF:000031">
    <property type="entry name" value="Pentatricopeptide repeat-containing protein mitochondrial"/>
    <property type="match status" value="1"/>
</dbReference>
<feature type="non-terminal residue" evidence="5">
    <location>
        <position position="1"/>
    </location>
</feature>
<dbReference type="Pfam" id="PF14432">
    <property type="entry name" value="DYW_deaminase"/>
    <property type="match status" value="1"/>
</dbReference>
<dbReference type="PANTHER" id="PTHR47926">
    <property type="entry name" value="PENTATRICOPEPTIDE REPEAT-CONTAINING PROTEIN"/>
    <property type="match status" value="1"/>
</dbReference>
<keyword evidence="6" id="KW-1185">Reference proteome</keyword>
<dbReference type="Pfam" id="PF20431">
    <property type="entry name" value="E_motif"/>
    <property type="match status" value="1"/>
</dbReference>
<dbReference type="Pfam" id="PF01535">
    <property type="entry name" value="PPR"/>
    <property type="match status" value="2"/>
</dbReference>
<feature type="repeat" description="PPR" evidence="3">
    <location>
        <begin position="412"/>
        <end position="446"/>
    </location>
</feature>
<sequence>MPLGCARLGAAAAEAQFVARLTASMAAGDLLSGAALHARYAKAHVPPTTFLANHLLLFYSRLALPALARRLFDEMPHPNVFSHNALLAAHARDPRRASEIFARVPDPDVVSYNTLLAAFASAGLAADALRLFLTMRREGLPVDGFTVSSAVSAVTSIAVVAQLHAFGLVSGLDAYASFKNSLMSGYGKGGLLEEAERVFAGMSDNARNHVSWNCMIAVYGQHGHGRKAMELFQDMARQGLSADACTLASVLSVFATTQDINAGMELHGRLIKSKFTHDPHVASGLVDLYAKCGNIQDACKAFSEVDKPDLVLWNTLISGYSLHEEYSEEALLCFRTMQRSGFCPDDCSFVSVISACSNMSSPSQGQQLHALVLKSDIQSNYISVQNAMITLYSRCGKVLEARKLFDRMVERNSVSYNSIIAGLAQHGHAIEALGLFEDMLNSAYTPTDITFISVLSACAHTGKVDEGWHYFNSMKQKYGVDHREEHYSCMIDLLARAKKFEDAEKMITEMPFSLSSVGWTSLLGACRTHGNMDLAAKAAQEILRLSPFNASAPVVLSNMYASTGKWEEAAKIRKLMRDRGIRKKPGCSWIELGRIVHVFVANDVSHPRIKEVYQFLELMAQKMRLAGYVPDMRWALAKDQAAEGETRLRHHSEKLAVAFGLINTKEGEPILVIKNLRICGDCHNAIKIISALTHREITVRDAHRFHCFTDGSCSCGDYWIRRSRMHEGMKLKTQTQRDLQPHTPAT</sequence>
<feature type="repeat" description="PPR" evidence="3">
    <location>
        <begin position="208"/>
        <end position="242"/>
    </location>
</feature>
<accession>A0A5J9UAM2</accession>
<dbReference type="Gramene" id="TVU20782">
    <property type="protein sequence ID" value="TVU20782"/>
    <property type="gene ID" value="EJB05_30378"/>
</dbReference>
<dbReference type="InterPro" id="IPR011990">
    <property type="entry name" value="TPR-like_helical_dom_sf"/>
</dbReference>
<dbReference type="Gene3D" id="1.25.40.10">
    <property type="entry name" value="Tetratricopeptide repeat domain"/>
    <property type="match status" value="4"/>
</dbReference>
<dbReference type="InterPro" id="IPR002885">
    <property type="entry name" value="PPR_rpt"/>
</dbReference>
<evidence type="ECO:0000256" key="2">
    <source>
        <dbReference type="ARBA" id="ARBA00022946"/>
    </source>
</evidence>
<name>A0A5J9UAM2_9POAL</name>
<dbReference type="PANTHER" id="PTHR47926:SF505">
    <property type="entry name" value="PENTATRICOPEPTIDE REPEAT (PPR) SUPERFAMILY PROTEIN"/>
    <property type="match status" value="1"/>
</dbReference>
<comment type="caution">
    <text evidence="5">The sequence shown here is derived from an EMBL/GenBank/DDBJ whole genome shotgun (WGS) entry which is preliminary data.</text>
</comment>
<feature type="repeat" description="PPR" evidence="3">
    <location>
        <begin position="381"/>
        <end position="411"/>
    </location>
</feature>
<evidence type="ECO:0000256" key="3">
    <source>
        <dbReference type="PROSITE-ProRule" id="PRU00708"/>
    </source>
</evidence>
<evidence type="ECO:0000259" key="4">
    <source>
        <dbReference type="Pfam" id="PF14432"/>
    </source>
</evidence>
<feature type="repeat" description="PPR" evidence="3">
    <location>
        <begin position="309"/>
        <end position="344"/>
    </location>
</feature>
<dbReference type="Proteomes" id="UP000324897">
    <property type="component" value="Unassembled WGS sequence"/>
</dbReference>
<dbReference type="InterPro" id="IPR046848">
    <property type="entry name" value="E_motif"/>
</dbReference>
<dbReference type="GO" id="GO:0008270">
    <property type="term" value="F:zinc ion binding"/>
    <property type="evidence" value="ECO:0007669"/>
    <property type="project" value="InterPro"/>
</dbReference>
<evidence type="ECO:0000313" key="6">
    <source>
        <dbReference type="Proteomes" id="UP000324897"/>
    </source>
</evidence>
<dbReference type="GO" id="GO:0009451">
    <property type="term" value="P:RNA modification"/>
    <property type="evidence" value="ECO:0007669"/>
    <property type="project" value="InterPro"/>
</dbReference>
<feature type="domain" description="DYW" evidence="4">
    <location>
        <begin position="627"/>
        <end position="719"/>
    </location>
</feature>
<dbReference type="InterPro" id="IPR046849">
    <property type="entry name" value="E2_motif"/>
</dbReference>
<dbReference type="InterPro" id="IPR032867">
    <property type="entry name" value="DYW_dom"/>
</dbReference>
<dbReference type="AlphaFoldDB" id="A0A5J9UAM2"/>
<evidence type="ECO:0000256" key="1">
    <source>
        <dbReference type="ARBA" id="ARBA00022737"/>
    </source>
</evidence>
<protein>
    <recommendedName>
        <fullName evidence="4">DYW domain-containing protein</fullName>
    </recommendedName>
</protein>
<evidence type="ECO:0000313" key="5">
    <source>
        <dbReference type="EMBL" id="TVU20782.1"/>
    </source>
</evidence>
<keyword evidence="1" id="KW-0677">Repeat</keyword>
<dbReference type="FunFam" id="1.25.40.10:FF:000442">
    <property type="entry name" value="Pentatricopeptide repeat-containing protein At3g49710"/>
    <property type="match status" value="1"/>
</dbReference>
<dbReference type="NCBIfam" id="TIGR00756">
    <property type="entry name" value="PPR"/>
    <property type="match status" value="8"/>
</dbReference>
<dbReference type="Pfam" id="PF20430">
    <property type="entry name" value="Eplus_motif"/>
    <property type="match status" value="1"/>
</dbReference>
<dbReference type="Pfam" id="PF13041">
    <property type="entry name" value="PPR_2"/>
    <property type="match status" value="4"/>
</dbReference>
<proteinExistence type="predicted"/>
<organism evidence="5 6">
    <name type="scientific">Eragrostis curvula</name>
    <name type="common">weeping love grass</name>
    <dbReference type="NCBI Taxonomy" id="38414"/>
    <lineage>
        <taxon>Eukaryota</taxon>
        <taxon>Viridiplantae</taxon>
        <taxon>Streptophyta</taxon>
        <taxon>Embryophyta</taxon>
        <taxon>Tracheophyta</taxon>
        <taxon>Spermatophyta</taxon>
        <taxon>Magnoliopsida</taxon>
        <taxon>Liliopsida</taxon>
        <taxon>Poales</taxon>
        <taxon>Poaceae</taxon>
        <taxon>PACMAD clade</taxon>
        <taxon>Chloridoideae</taxon>
        <taxon>Eragrostideae</taxon>
        <taxon>Eragrostidinae</taxon>
        <taxon>Eragrostis</taxon>
    </lineage>
</organism>
<dbReference type="PROSITE" id="PS51375">
    <property type="entry name" value="PPR"/>
    <property type="match status" value="5"/>
</dbReference>
<dbReference type="OrthoDB" id="185373at2759"/>
<reference evidence="5 6" key="1">
    <citation type="journal article" date="2019" name="Sci. Rep.">
        <title>A high-quality genome of Eragrostis curvula grass provides insights into Poaceae evolution and supports new strategies to enhance forage quality.</title>
        <authorList>
            <person name="Carballo J."/>
            <person name="Santos B.A.C.M."/>
            <person name="Zappacosta D."/>
            <person name="Garbus I."/>
            <person name="Selva J.P."/>
            <person name="Gallo C.A."/>
            <person name="Diaz A."/>
            <person name="Albertini E."/>
            <person name="Caccamo M."/>
            <person name="Echenique V."/>
        </authorList>
    </citation>
    <scope>NUCLEOTIDE SEQUENCE [LARGE SCALE GENOMIC DNA]</scope>
    <source>
        <strain evidence="6">cv. Victoria</strain>
        <tissue evidence="5">Leaf</tissue>
    </source>
</reference>
<dbReference type="FunFam" id="1.25.40.10:FF:000351">
    <property type="entry name" value="Pentatricopeptide repeat-containing protein"/>
    <property type="match status" value="1"/>
</dbReference>
<dbReference type="EMBL" id="RWGY01000026">
    <property type="protein sequence ID" value="TVU20782.1"/>
    <property type="molecule type" value="Genomic_DNA"/>
</dbReference>
<dbReference type="SUPFAM" id="SSF48452">
    <property type="entry name" value="TPR-like"/>
    <property type="match status" value="1"/>
</dbReference>
<feature type="repeat" description="PPR" evidence="3">
    <location>
        <begin position="108"/>
        <end position="142"/>
    </location>
</feature>
<keyword evidence="2" id="KW-0809">Transit peptide</keyword>
<dbReference type="InterPro" id="IPR046960">
    <property type="entry name" value="PPR_At4g14850-like_plant"/>
</dbReference>